<reference evidence="1 2" key="1">
    <citation type="journal article" date="2014" name="Agronomy (Basel)">
        <title>A Draft Genome Sequence for Ensete ventricosum, the Drought-Tolerant Tree Against Hunger.</title>
        <authorList>
            <person name="Harrison J."/>
            <person name="Moore K.A."/>
            <person name="Paszkiewicz K."/>
            <person name="Jones T."/>
            <person name="Grant M."/>
            <person name="Ambacheew D."/>
            <person name="Muzemil S."/>
            <person name="Studholme D.J."/>
        </authorList>
    </citation>
    <scope>NUCLEOTIDE SEQUENCE [LARGE SCALE GENOMIC DNA]</scope>
</reference>
<protein>
    <submittedName>
        <fullName evidence="1">Uncharacterized protein</fullName>
    </submittedName>
</protein>
<comment type="caution">
    <text evidence="1">The sequence shown here is derived from an EMBL/GenBank/DDBJ whole genome shotgun (WGS) entry which is preliminary data.</text>
</comment>
<sequence length="76" mass="9235">MFGQFYQELVESSLEVCWKVYWEFTDRLSRARWKFARRMPESSSGVHRQVVGSSLRVHRRMLEVHRRKSGVRWGFT</sequence>
<accession>A0A426Z4K5</accession>
<proteinExistence type="predicted"/>
<evidence type="ECO:0000313" key="2">
    <source>
        <dbReference type="Proteomes" id="UP000287651"/>
    </source>
</evidence>
<organism evidence="1 2">
    <name type="scientific">Ensete ventricosum</name>
    <name type="common">Abyssinian banana</name>
    <name type="synonym">Musa ensete</name>
    <dbReference type="NCBI Taxonomy" id="4639"/>
    <lineage>
        <taxon>Eukaryota</taxon>
        <taxon>Viridiplantae</taxon>
        <taxon>Streptophyta</taxon>
        <taxon>Embryophyta</taxon>
        <taxon>Tracheophyta</taxon>
        <taxon>Spermatophyta</taxon>
        <taxon>Magnoliopsida</taxon>
        <taxon>Liliopsida</taxon>
        <taxon>Zingiberales</taxon>
        <taxon>Musaceae</taxon>
        <taxon>Ensete</taxon>
    </lineage>
</organism>
<dbReference type="AlphaFoldDB" id="A0A426Z4K5"/>
<dbReference type="Proteomes" id="UP000287651">
    <property type="component" value="Unassembled WGS sequence"/>
</dbReference>
<gene>
    <name evidence="1" type="ORF">B296_00007337</name>
</gene>
<name>A0A426Z4K5_ENSVE</name>
<evidence type="ECO:0000313" key="1">
    <source>
        <dbReference type="EMBL" id="RRT58920.1"/>
    </source>
</evidence>
<dbReference type="EMBL" id="AMZH03008456">
    <property type="protein sequence ID" value="RRT58920.1"/>
    <property type="molecule type" value="Genomic_DNA"/>
</dbReference>